<sequence>MKNNFIKIIFIVFAILNIACSFEPEIENTFDEDYAFGLPENMEGLLLNAYGNLPNTIIDGYGGDFLDAATDNAVTNSYSNGIFRIGSGGLTSNNNPIGQWDNAYNQLRNIHIFFENGLGDGVIYDITSETEDQLKRDNLKGEAYYLRAWWSFHLLQVYGGKTATGEALGYPIVLKSLSQEEATDFESVKRNSYEECIAQIIKDIDSSIVYLPFKYTGSNPTTGINNLGRADQQVALALKSRVSLYAASPAYQSDDVVSLTGMGQFSVVDQTTYINKWTTAAVYAQDAINKIGAFSSLSESDFDSNTTPTEFIWRSFFTNSNLENNNYPIAEFGAARTGPSQNLVNAFYSQNGYPIHDARSNYDETNPYDNRDPRLYLNVLYNGSSFNNRDLETFVGGLDSKEKFSGNTRTGYYVRKWLSLQPGLISVDNSSSSRHYNPYFRRTELYLNLAEAANEAFGPTGVGTGVTQNAISIIKSIRTKAGITDNTYVDEVAALGKDEFRKLIQNERRLELAFENHRYFDLRRNLLPLDETVKGIKITKNTDDSLNFVEVDVEERNFNSLKYYYAPLPYDELSKSPNLINNLGW</sequence>
<dbReference type="OrthoDB" id="5694214at2"/>
<organism evidence="8 9">
    <name type="scientific">Pseudalgibacter alginicilyticus</name>
    <dbReference type="NCBI Taxonomy" id="1736674"/>
    <lineage>
        <taxon>Bacteria</taxon>
        <taxon>Pseudomonadati</taxon>
        <taxon>Bacteroidota</taxon>
        <taxon>Flavobacteriia</taxon>
        <taxon>Flavobacteriales</taxon>
        <taxon>Flavobacteriaceae</taxon>
        <taxon>Pseudalgibacter</taxon>
    </lineage>
</organism>
<dbReference type="EMBL" id="CP012898">
    <property type="protein sequence ID" value="ALJ06463.1"/>
    <property type="molecule type" value="Genomic_DNA"/>
</dbReference>
<protein>
    <recommendedName>
        <fullName evidence="10">Carbohydrate-binding protein SusD</fullName>
    </recommendedName>
</protein>
<dbReference type="InterPro" id="IPR011990">
    <property type="entry name" value="TPR-like_helical_dom_sf"/>
</dbReference>
<keyword evidence="9" id="KW-1185">Reference proteome</keyword>
<proteinExistence type="inferred from homology"/>
<dbReference type="Pfam" id="PF07980">
    <property type="entry name" value="SusD_RagB"/>
    <property type="match status" value="1"/>
</dbReference>
<keyword evidence="5" id="KW-0998">Cell outer membrane</keyword>
<keyword evidence="4" id="KW-0472">Membrane</keyword>
<accession>A0A0P0DEI7</accession>
<dbReference type="Proteomes" id="UP000057981">
    <property type="component" value="Chromosome"/>
</dbReference>
<evidence type="ECO:0000259" key="7">
    <source>
        <dbReference type="Pfam" id="PF14322"/>
    </source>
</evidence>
<comment type="subcellular location">
    <subcellularLocation>
        <location evidence="1">Cell outer membrane</location>
    </subcellularLocation>
</comment>
<evidence type="ECO:0000259" key="6">
    <source>
        <dbReference type="Pfam" id="PF07980"/>
    </source>
</evidence>
<evidence type="ECO:0000313" key="8">
    <source>
        <dbReference type="EMBL" id="ALJ06463.1"/>
    </source>
</evidence>
<dbReference type="SUPFAM" id="SSF48452">
    <property type="entry name" value="TPR-like"/>
    <property type="match status" value="1"/>
</dbReference>
<dbReference type="Gene3D" id="1.25.40.390">
    <property type="match status" value="1"/>
</dbReference>
<dbReference type="InterPro" id="IPR012944">
    <property type="entry name" value="SusD_RagB_dom"/>
</dbReference>
<dbReference type="Pfam" id="PF14322">
    <property type="entry name" value="SusD-like_3"/>
    <property type="match status" value="1"/>
</dbReference>
<feature type="domain" description="RagB/SusD" evidence="6">
    <location>
        <begin position="316"/>
        <end position="585"/>
    </location>
</feature>
<dbReference type="KEGG" id="ahz:APS56_15565"/>
<feature type="domain" description="SusD-like N-terminal" evidence="7">
    <location>
        <begin position="93"/>
        <end position="242"/>
    </location>
</feature>
<dbReference type="STRING" id="1736674.APS56_15565"/>
<evidence type="ECO:0000256" key="3">
    <source>
        <dbReference type="ARBA" id="ARBA00022729"/>
    </source>
</evidence>
<evidence type="ECO:0000313" key="9">
    <source>
        <dbReference type="Proteomes" id="UP000057981"/>
    </source>
</evidence>
<evidence type="ECO:0008006" key="10">
    <source>
        <dbReference type="Google" id="ProtNLM"/>
    </source>
</evidence>
<dbReference type="GO" id="GO:0009279">
    <property type="term" value="C:cell outer membrane"/>
    <property type="evidence" value="ECO:0007669"/>
    <property type="project" value="UniProtKB-SubCell"/>
</dbReference>
<dbReference type="InterPro" id="IPR033985">
    <property type="entry name" value="SusD-like_N"/>
</dbReference>
<dbReference type="RefSeq" id="WP_054730496.1">
    <property type="nucleotide sequence ID" value="NZ_CP012898.1"/>
</dbReference>
<evidence type="ECO:0000256" key="1">
    <source>
        <dbReference type="ARBA" id="ARBA00004442"/>
    </source>
</evidence>
<name>A0A0P0DEI7_9FLAO</name>
<dbReference type="AlphaFoldDB" id="A0A0P0DEI7"/>
<keyword evidence="3" id="KW-0732">Signal</keyword>
<evidence type="ECO:0000256" key="5">
    <source>
        <dbReference type="ARBA" id="ARBA00023237"/>
    </source>
</evidence>
<comment type="similarity">
    <text evidence="2">Belongs to the SusD family.</text>
</comment>
<evidence type="ECO:0000256" key="2">
    <source>
        <dbReference type="ARBA" id="ARBA00006275"/>
    </source>
</evidence>
<gene>
    <name evidence="8" type="ORF">APS56_15565</name>
</gene>
<reference evidence="8 9" key="1">
    <citation type="submission" date="2015-10" db="EMBL/GenBank/DDBJ databases">
        <authorList>
            <person name="Gilbert D.G."/>
        </authorList>
    </citation>
    <scope>NUCLEOTIDE SEQUENCE [LARGE SCALE GENOMIC DNA]</scope>
    <source>
        <strain evidence="9">HZ-22</strain>
    </source>
</reference>
<evidence type="ECO:0000256" key="4">
    <source>
        <dbReference type="ARBA" id="ARBA00023136"/>
    </source>
</evidence>